<evidence type="ECO:0000313" key="2">
    <source>
        <dbReference type="EMBL" id="QST83191.1"/>
    </source>
</evidence>
<dbReference type="InterPro" id="IPR004879">
    <property type="entry name" value="Ssp411-like_TRX"/>
</dbReference>
<dbReference type="EMBL" id="CP048261">
    <property type="protein sequence ID" value="QST83191.1"/>
    <property type="molecule type" value="Genomic_DNA"/>
</dbReference>
<feature type="domain" description="Spermatogenesis-associated protein 20-like TRX" evidence="1">
    <location>
        <begin position="2"/>
        <end position="162"/>
    </location>
</feature>
<dbReference type="Proteomes" id="UP000011074">
    <property type="component" value="Chromosome"/>
</dbReference>
<name>A0A8A1UV22_STRR1</name>
<dbReference type="CDD" id="cd02955">
    <property type="entry name" value="SSP411"/>
    <property type="match status" value="1"/>
</dbReference>
<dbReference type="Gene3D" id="1.50.10.10">
    <property type="match status" value="1"/>
</dbReference>
<dbReference type="Pfam" id="PF03190">
    <property type="entry name" value="Thioredox_DsbH"/>
    <property type="match status" value="1"/>
</dbReference>
<protein>
    <submittedName>
        <fullName evidence="2">Thioredoxin domain-containing protein</fullName>
    </submittedName>
</protein>
<reference evidence="2" key="3">
    <citation type="journal article" date="2021" name="bioRxiv">
        <title>Bilateral symmetry of linear streptomycete chromosomes.</title>
        <authorList>
            <person name="Algora-Gallardo L."/>
            <person name="Schniete J.K."/>
            <person name="Mark D.R."/>
            <person name="Hunter I.S."/>
            <person name="Herron P.R."/>
        </authorList>
    </citation>
    <scope>NUCLEOTIDE SEQUENCE</scope>
    <source>
        <strain evidence="2">ATCC 10970</strain>
    </source>
</reference>
<dbReference type="AlphaFoldDB" id="A0A8A1UV22"/>
<dbReference type="InterPro" id="IPR012341">
    <property type="entry name" value="6hp_glycosidase-like_sf"/>
</dbReference>
<dbReference type="InterPro" id="IPR024705">
    <property type="entry name" value="Ssp411"/>
</dbReference>
<sequence>MNRLAGVTSPYLLQHADNPVDWWPWGPEAFEEARRRDVPVLLSVGYSACHWCHVMAHESFEDEAVAAVINEHFVAVKVDREERPDVDAVYMEAVQAATGQGGWPMTVFLTPDAEPFYFGTYFPPAPRHGMPSFPQILQGVRGAWAERRDEVGEVAGRIVADLSARSVSETLAKGGQVPPGPEDLASALLALTRDFDAVHGGFGGAPKFPPSMALEFLLRHHARTESEAALQMVQATAEAMARGGIYDQLGGGFARYAVDATWTVPHFEKMLYDNALLCRTYAHLWRVTGSDLARRVAVETADFMVRELRTEEGGFASALDADSDDGSGKHVEGAYYVWTPEQLRAVLGEKDAAVAAHYFGVTEEGTFEEGASVLQLPDTDDLVDAERIASIKERLRAARDSRPRPGRDDKVVAAWNGLAIAALAETGAYFDRPDLVQAATDAADLLVRVHMDWQARLHRTSRDGVAGANSGVLEDYADVAEGFLALASVTGEGVWVDFAGLFLDTVIVHFTAEDGTLYDTADDAEQLIRRPQDPTDNATPSGWTAAAGALLSYAALTGSGPHREAAERALGVVKALSGRAPRFIGWGLAVAEAALDGPREVAVVGPDGDPATRALHRAALLGTAPGAVVALGAPGSDEVPLLKDRPLVDGRPAAYVCRHFTCERPTTDPEELGEKLRG</sequence>
<dbReference type="PIRSF" id="PIRSF006402">
    <property type="entry name" value="UCP006402_thioredoxin"/>
    <property type="match status" value="1"/>
</dbReference>
<dbReference type="PANTHER" id="PTHR42899">
    <property type="entry name" value="SPERMATOGENESIS-ASSOCIATED PROTEIN 20"/>
    <property type="match status" value="1"/>
</dbReference>
<dbReference type="GeneID" id="66857534"/>
<dbReference type="RefSeq" id="WP_030181661.1">
    <property type="nucleotide sequence ID" value="NZ_CP048261.1"/>
</dbReference>
<dbReference type="SUPFAM" id="SSF52833">
    <property type="entry name" value="Thioredoxin-like"/>
    <property type="match status" value="1"/>
</dbReference>
<reference evidence="2" key="2">
    <citation type="submission" date="2020-01" db="EMBL/GenBank/DDBJ databases">
        <authorList>
            <person name="Algora L."/>
            <person name="Schniete J.K."/>
            <person name="MacFadyen A."/>
            <person name="Hoskisson P.A."/>
            <person name="Hunter I.S."/>
            <person name="Herron P.R."/>
        </authorList>
    </citation>
    <scope>NUCLEOTIDE SEQUENCE</scope>
    <source>
        <strain evidence="2">ATCC 10970</strain>
    </source>
</reference>
<dbReference type="Gene3D" id="3.40.30.10">
    <property type="entry name" value="Glutaredoxin"/>
    <property type="match status" value="1"/>
</dbReference>
<gene>
    <name evidence="2" type="ORF">SRIM_026195</name>
</gene>
<evidence type="ECO:0000313" key="3">
    <source>
        <dbReference type="Proteomes" id="UP000011074"/>
    </source>
</evidence>
<evidence type="ECO:0000259" key="1">
    <source>
        <dbReference type="Pfam" id="PF03190"/>
    </source>
</evidence>
<reference evidence="2" key="1">
    <citation type="submission" date="2012-12" db="EMBL/GenBank/DDBJ databases">
        <authorList>
            <person name="Pethick F.E."/>
            <person name="MacFadyen A.C."/>
            <person name="Tang Z."/>
            <person name="Sangal V."/>
            <person name="Tze-Tze L."/>
            <person name="Chu J."/>
            <person name="Guo M."/>
            <person name="Kirby R."/>
            <person name="Hoskisson P.A."/>
            <person name="Herron P.R."/>
            <person name="Hunter I.S."/>
        </authorList>
    </citation>
    <scope>NUCLEOTIDE SEQUENCE</scope>
    <source>
        <strain evidence="2">ATCC 10970</strain>
    </source>
</reference>
<accession>A0A8A1UV22</accession>
<proteinExistence type="predicted"/>
<dbReference type="InterPro" id="IPR008928">
    <property type="entry name" value="6-hairpin_glycosidase_sf"/>
</dbReference>
<dbReference type="SUPFAM" id="SSF48208">
    <property type="entry name" value="Six-hairpin glycosidases"/>
    <property type="match status" value="1"/>
</dbReference>
<dbReference type="PANTHER" id="PTHR42899:SF1">
    <property type="entry name" value="SPERMATOGENESIS-ASSOCIATED PROTEIN 20"/>
    <property type="match status" value="1"/>
</dbReference>
<organism evidence="2 3">
    <name type="scientific">Streptomyces rimosus subsp. rimosus (strain ATCC 10970 / DSM 40260 / JCM 4667 / NRRL 2234)</name>
    <dbReference type="NCBI Taxonomy" id="1265868"/>
    <lineage>
        <taxon>Bacteria</taxon>
        <taxon>Bacillati</taxon>
        <taxon>Actinomycetota</taxon>
        <taxon>Actinomycetes</taxon>
        <taxon>Kitasatosporales</taxon>
        <taxon>Streptomycetaceae</taxon>
        <taxon>Streptomyces</taxon>
    </lineage>
</organism>
<dbReference type="GO" id="GO:0005975">
    <property type="term" value="P:carbohydrate metabolic process"/>
    <property type="evidence" value="ECO:0007669"/>
    <property type="project" value="InterPro"/>
</dbReference>
<dbReference type="InterPro" id="IPR036249">
    <property type="entry name" value="Thioredoxin-like_sf"/>
</dbReference>